<dbReference type="EMBL" id="JBDIME010000005">
    <property type="protein sequence ID" value="MEN2789676.1"/>
    <property type="molecule type" value="Genomic_DNA"/>
</dbReference>
<sequence>MYSHMMVGSNDIARSKRFYDALFGAIGGKPALEDDRGRLIYMHNGGVFMVTTPIDGAPAAPANGATIGFAMEGPAQADAWYRAGAENGGSPIEDPPGVREGGFGALYLAYLRDPDGNKLCALHRMPA</sequence>
<dbReference type="Gene3D" id="3.10.180.10">
    <property type="entry name" value="2,3-Dihydroxybiphenyl 1,2-Dioxygenase, domain 1"/>
    <property type="match status" value="1"/>
</dbReference>
<evidence type="ECO:0000259" key="1">
    <source>
        <dbReference type="PROSITE" id="PS51819"/>
    </source>
</evidence>
<dbReference type="InterPro" id="IPR029068">
    <property type="entry name" value="Glyas_Bleomycin-R_OHBP_Dase"/>
</dbReference>
<dbReference type="CDD" id="cd07262">
    <property type="entry name" value="VOC_like"/>
    <property type="match status" value="1"/>
</dbReference>
<dbReference type="Pfam" id="PF00903">
    <property type="entry name" value="Glyoxalase"/>
    <property type="match status" value="1"/>
</dbReference>
<dbReference type="SUPFAM" id="SSF54593">
    <property type="entry name" value="Glyoxalase/Bleomycin resistance protein/Dihydroxybiphenyl dioxygenase"/>
    <property type="match status" value="1"/>
</dbReference>
<keyword evidence="3" id="KW-1185">Reference proteome</keyword>
<protein>
    <submittedName>
        <fullName evidence="2">VOC family protein</fullName>
    </submittedName>
</protein>
<comment type="caution">
    <text evidence="2">The sequence shown here is derived from an EMBL/GenBank/DDBJ whole genome shotgun (WGS) entry which is preliminary data.</text>
</comment>
<feature type="domain" description="VOC" evidence="1">
    <location>
        <begin position="1"/>
        <end position="124"/>
    </location>
</feature>
<accession>A0ABU9Y1J1</accession>
<dbReference type="PROSITE" id="PS51819">
    <property type="entry name" value="VOC"/>
    <property type="match status" value="1"/>
</dbReference>
<reference evidence="2 3" key="1">
    <citation type="submission" date="2024-05" db="EMBL/GenBank/DDBJ databases">
        <authorList>
            <person name="Liu Q."/>
            <person name="Xin Y.-H."/>
        </authorList>
    </citation>
    <scope>NUCLEOTIDE SEQUENCE [LARGE SCALE GENOMIC DNA]</scope>
    <source>
        <strain evidence="2 3">CGMCC 1.10181</strain>
    </source>
</reference>
<proteinExistence type="predicted"/>
<organism evidence="2 3">
    <name type="scientific">Sphingomonas oligophenolica</name>
    <dbReference type="NCBI Taxonomy" id="301154"/>
    <lineage>
        <taxon>Bacteria</taxon>
        <taxon>Pseudomonadati</taxon>
        <taxon>Pseudomonadota</taxon>
        <taxon>Alphaproteobacteria</taxon>
        <taxon>Sphingomonadales</taxon>
        <taxon>Sphingomonadaceae</taxon>
        <taxon>Sphingomonas</taxon>
    </lineage>
</organism>
<dbReference type="InterPro" id="IPR004360">
    <property type="entry name" value="Glyas_Fos-R_dOase_dom"/>
</dbReference>
<gene>
    <name evidence="2" type="ORF">ABC974_08570</name>
</gene>
<dbReference type="Proteomes" id="UP001419910">
    <property type="component" value="Unassembled WGS sequence"/>
</dbReference>
<name>A0ABU9Y1J1_9SPHN</name>
<dbReference type="PANTHER" id="PTHR35006">
    <property type="entry name" value="GLYOXALASE FAMILY PROTEIN (AFU_ORTHOLOGUE AFUA_5G14830)"/>
    <property type="match status" value="1"/>
</dbReference>
<evidence type="ECO:0000313" key="3">
    <source>
        <dbReference type="Proteomes" id="UP001419910"/>
    </source>
</evidence>
<dbReference type="PANTHER" id="PTHR35006:SF1">
    <property type="entry name" value="BLL2941 PROTEIN"/>
    <property type="match status" value="1"/>
</dbReference>
<dbReference type="RefSeq" id="WP_343889547.1">
    <property type="nucleotide sequence ID" value="NZ_BAAAEH010000022.1"/>
</dbReference>
<evidence type="ECO:0000313" key="2">
    <source>
        <dbReference type="EMBL" id="MEN2789676.1"/>
    </source>
</evidence>
<dbReference type="InterPro" id="IPR037523">
    <property type="entry name" value="VOC_core"/>
</dbReference>